<dbReference type="InterPro" id="IPR050561">
    <property type="entry name" value="PTP"/>
</dbReference>
<organism evidence="4 5">
    <name type="scientific">Rhodotorula toruloides</name>
    <name type="common">Yeast</name>
    <name type="synonym">Rhodosporidium toruloides</name>
    <dbReference type="NCBI Taxonomy" id="5286"/>
    <lineage>
        <taxon>Eukaryota</taxon>
        <taxon>Fungi</taxon>
        <taxon>Dikarya</taxon>
        <taxon>Basidiomycota</taxon>
        <taxon>Pucciniomycotina</taxon>
        <taxon>Microbotryomycetes</taxon>
        <taxon>Sporidiobolales</taxon>
        <taxon>Sporidiobolaceae</taxon>
        <taxon>Rhodotorula</taxon>
    </lineage>
</organism>
<name>A0A511KJR4_RHOTO</name>
<dbReference type="Gene3D" id="3.90.190.10">
    <property type="entry name" value="Protein tyrosine phosphatase superfamily"/>
    <property type="match status" value="1"/>
</dbReference>
<evidence type="ECO:0000259" key="3">
    <source>
        <dbReference type="PROSITE" id="PS50056"/>
    </source>
</evidence>
<evidence type="ECO:0000256" key="2">
    <source>
        <dbReference type="SAM" id="MobiDB-lite"/>
    </source>
</evidence>
<dbReference type="PROSITE" id="PS50056">
    <property type="entry name" value="TYR_PHOSPHATASE_2"/>
    <property type="match status" value="1"/>
</dbReference>
<dbReference type="SUPFAM" id="SSF52799">
    <property type="entry name" value="(Phosphotyrosine protein) phosphatases II"/>
    <property type="match status" value="1"/>
</dbReference>
<reference evidence="4 5" key="1">
    <citation type="submission" date="2019-07" db="EMBL/GenBank/DDBJ databases">
        <title>Rhodotorula toruloides NBRC10032 genome sequencing.</title>
        <authorList>
            <person name="Shida Y."/>
            <person name="Takaku H."/>
            <person name="Ogasawara W."/>
            <person name="Mori K."/>
        </authorList>
    </citation>
    <scope>NUCLEOTIDE SEQUENCE [LARGE SCALE GENOMIC DNA]</scope>
    <source>
        <strain evidence="4 5">NBRC10032</strain>
    </source>
</reference>
<feature type="compositionally biased region" description="Low complexity" evidence="2">
    <location>
        <begin position="1"/>
        <end position="29"/>
    </location>
</feature>
<evidence type="ECO:0000313" key="5">
    <source>
        <dbReference type="Proteomes" id="UP000321518"/>
    </source>
</evidence>
<dbReference type="EMBL" id="BJWK01000011">
    <property type="protein sequence ID" value="GEM10622.1"/>
    <property type="molecule type" value="Genomic_DNA"/>
</dbReference>
<dbReference type="Proteomes" id="UP000321518">
    <property type="component" value="Unassembled WGS sequence"/>
</dbReference>
<proteinExistence type="predicted"/>
<dbReference type="Pfam" id="PF22784">
    <property type="entry name" value="PTP-SAK"/>
    <property type="match status" value="1"/>
</dbReference>
<dbReference type="InterPro" id="IPR057023">
    <property type="entry name" value="PTP-SAK"/>
</dbReference>
<keyword evidence="1" id="KW-0378">Hydrolase</keyword>
<evidence type="ECO:0000256" key="1">
    <source>
        <dbReference type="ARBA" id="ARBA00022801"/>
    </source>
</evidence>
<accession>A0A511KJR4</accession>
<dbReference type="PANTHER" id="PTHR23339">
    <property type="entry name" value="TYROSINE SPECIFIC PROTEIN PHOSPHATASE AND DUAL SPECIFICITY PROTEIN PHOSPHATASE"/>
    <property type="match status" value="1"/>
</dbReference>
<dbReference type="OrthoDB" id="266663at2759"/>
<protein>
    <recommendedName>
        <fullName evidence="3">Tyrosine specific protein phosphatases domain-containing protein</fullName>
    </recommendedName>
</protein>
<dbReference type="AlphaFoldDB" id="A0A511KJR4"/>
<sequence length="650" mass="68811">MPTTAAATARPAVQPSATCSPRSSVSSPSKRTYRASPTASPKTGSDAEAVSPRMLRTRLSNVADEVAVELRLKGGRDLDTRSLAQADVDVDSIIPSTPPEAALEALVGLGVAIPGAERLAELDKDDPEAHDGSTQVATAERQMQEYEDMSGGHMHWTFAWMCSQSIYSEYNQLKQALAAAAETPSSIEAGLADHSTPTTLATSSQPVAAAIVCDGLATRKDADDAQAVETDAASASASPAQLARLVSTPAKGASSSSQTALTPSVATSDFASAASSASISTSRIVPASPSRAVTDDAKVVEGLLDDLASGEPVSVQQSELSVVISETIPSVDAGLVTDEPPSIPRLLPGMRVINGVPVKTSVSHPINISPLVPPELVPHLSAQLMRFSLIDEVDEAPFSLQSGHLVRPSAQTDLLTLCATLRTDPFAFPYKQAGAPSLGNFVLSSCPGKKVRMNGELMRNGRGAICRDVVLDLRRARDEYGVGLVVCCIDDCELAYLGVPWEEYYAAARLLGLEIIRIPMVEGFAPDSPESLEVHLNHIVRDYTLRGKSVLAHCRGGIGRAGLVASCWMLKMGLVAGQSALHSSGASEVSFKEEDPMGIVERVIELIRRRRSIKAIETPYQVHFLFQYVAFLQQKHAAAATSASRDAWPS</sequence>
<gene>
    <name evidence="4" type="ORF">Rt10032_c11g4639</name>
</gene>
<feature type="domain" description="Tyrosine specific protein phosphatases" evidence="3">
    <location>
        <begin position="530"/>
        <end position="621"/>
    </location>
</feature>
<dbReference type="GO" id="GO:0016791">
    <property type="term" value="F:phosphatase activity"/>
    <property type="evidence" value="ECO:0007669"/>
    <property type="project" value="UniProtKB-ARBA"/>
</dbReference>
<feature type="region of interest" description="Disordered" evidence="2">
    <location>
        <begin position="1"/>
        <end position="52"/>
    </location>
</feature>
<evidence type="ECO:0000313" key="4">
    <source>
        <dbReference type="EMBL" id="GEM10622.1"/>
    </source>
</evidence>
<comment type="caution">
    <text evidence="4">The sequence shown here is derived from an EMBL/GenBank/DDBJ whole genome shotgun (WGS) entry which is preliminary data.</text>
</comment>
<dbReference type="InterPro" id="IPR029021">
    <property type="entry name" value="Prot-tyrosine_phosphatase-like"/>
</dbReference>
<dbReference type="InterPro" id="IPR000387">
    <property type="entry name" value="Tyr_Pase_dom"/>
</dbReference>